<keyword evidence="3" id="KW-1185">Reference proteome</keyword>
<protein>
    <submittedName>
        <fullName evidence="2">Uncharacterized protein</fullName>
    </submittedName>
</protein>
<accession>A0A2P5EPI5</accession>
<feature type="transmembrane region" description="Helical" evidence="1">
    <location>
        <begin position="17"/>
        <end position="40"/>
    </location>
</feature>
<keyword evidence="1" id="KW-0472">Membrane</keyword>
<evidence type="ECO:0000313" key="3">
    <source>
        <dbReference type="Proteomes" id="UP000237000"/>
    </source>
</evidence>
<sequence length="45" mass="5325">CFKPQDITDIRSDFENWVILLLQAYTFRALSTVILGELLIRVERK</sequence>
<name>A0A2P5EPI5_TREOI</name>
<dbReference type="Proteomes" id="UP000237000">
    <property type="component" value="Unassembled WGS sequence"/>
</dbReference>
<gene>
    <name evidence="2" type="ORF">TorRG33x02_168100</name>
</gene>
<dbReference type="EMBL" id="JXTC01000117">
    <property type="protein sequence ID" value="PON87457.1"/>
    <property type="molecule type" value="Genomic_DNA"/>
</dbReference>
<dbReference type="OrthoDB" id="10354396at2759"/>
<reference evidence="3" key="1">
    <citation type="submission" date="2016-06" db="EMBL/GenBank/DDBJ databases">
        <title>Parallel loss of symbiosis genes in relatives of nitrogen-fixing non-legume Parasponia.</title>
        <authorList>
            <person name="Van Velzen R."/>
            <person name="Holmer R."/>
            <person name="Bu F."/>
            <person name="Rutten L."/>
            <person name="Van Zeijl A."/>
            <person name="Liu W."/>
            <person name="Santuari L."/>
            <person name="Cao Q."/>
            <person name="Sharma T."/>
            <person name="Shen D."/>
            <person name="Roswanjaya Y."/>
            <person name="Wardhani T."/>
            <person name="Kalhor M.S."/>
            <person name="Jansen J."/>
            <person name="Van den Hoogen J."/>
            <person name="Gungor B."/>
            <person name="Hartog M."/>
            <person name="Hontelez J."/>
            <person name="Verver J."/>
            <person name="Yang W.-C."/>
            <person name="Schijlen E."/>
            <person name="Repin R."/>
            <person name="Schilthuizen M."/>
            <person name="Schranz E."/>
            <person name="Heidstra R."/>
            <person name="Miyata K."/>
            <person name="Fedorova E."/>
            <person name="Kohlen W."/>
            <person name="Bisseling T."/>
            <person name="Smit S."/>
            <person name="Geurts R."/>
        </authorList>
    </citation>
    <scope>NUCLEOTIDE SEQUENCE [LARGE SCALE GENOMIC DNA]</scope>
    <source>
        <strain evidence="3">cv. RG33-2</strain>
    </source>
</reference>
<proteinExistence type="predicted"/>
<dbReference type="AlphaFoldDB" id="A0A2P5EPI5"/>
<dbReference type="InParanoid" id="A0A2P5EPI5"/>
<organism evidence="2 3">
    <name type="scientific">Trema orientale</name>
    <name type="common">Charcoal tree</name>
    <name type="synonym">Celtis orientalis</name>
    <dbReference type="NCBI Taxonomy" id="63057"/>
    <lineage>
        <taxon>Eukaryota</taxon>
        <taxon>Viridiplantae</taxon>
        <taxon>Streptophyta</taxon>
        <taxon>Embryophyta</taxon>
        <taxon>Tracheophyta</taxon>
        <taxon>Spermatophyta</taxon>
        <taxon>Magnoliopsida</taxon>
        <taxon>eudicotyledons</taxon>
        <taxon>Gunneridae</taxon>
        <taxon>Pentapetalae</taxon>
        <taxon>rosids</taxon>
        <taxon>fabids</taxon>
        <taxon>Rosales</taxon>
        <taxon>Cannabaceae</taxon>
        <taxon>Trema</taxon>
    </lineage>
</organism>
<keyword evidence="1" id="KW-0812">Transmembrane</keyword>
<feature type="non-terminal residue" evidence="2">
    <location>
        <position position="1"/>
    </location>
</feature>
<keyword evidence="1" id="KW-1133">Transmembrane helix</keyword>
<comment type="caution">
    <text evidence="2">The sequence shown here is derived from an EMBL/GenBank/DDBJ whole genome shotgun (WGS) entry which is preliminary data.</text>
</comment>
<evidence type="ECO:0000256" key="1">
    <source>
        <dbReference type="SAM" id="Phobius"/>
    </source>
</evidence>
<evidence type="ECO:0000313" key="2">
    <source>
        <dbReference type="EMBL" id="PON87457.1"/>
    </source>
</evidence>